<comment type="caution">
    <text evidence="2">The sequence shown here is derived from an EMBL/GenBank/DDBJ whole genome shotgun (WGS) entry which is preliminary data.</text>
</comment>
<feature type="region of interest" description="Disordered" evidence="1">
    <location>
        <begin position="1"/>
        <end position="48"/>
    </location>
</feature>
<protein>
    <submittedName>
        <fullName evidence="2">Uncharacterized protein</fullName>
    </submittedName>
</protein>
<organism evidence="2 3">
    <name type="scientific">Ensete ventricosum</name>
    <name type="common">Abyssinian banana</name>
    <name type="synonym">Musa ensete</name>
    <dbReference type="NCBI Taxonomy" id="4639"/>
    <lineage>
        <taxon>Eukaryota</taxon>
        <taxon>Viridiplantae</taxon>
        <taxon>Streptophyta</taxon>
        <taxon>Embryophyta</taxon>
        <taxon>Tracheophyta</taxon>
        <taxon>Spermatophyta</taxon>
        <taxon>Magnoliopsida</taxon>
        <taxon>Liliopsida</taxon>
        <taxon>Zingiberales</taxon>
        <taxon>Musaceae</taxon>
        <taxon>Ensete</taxon>
    </lineage>
</organism>
<gene>
    <name evidence="2" type="ORF">B296_00020920</name>
</gene>
<evidence type="ECO:0000313" key="2">
    <source>
        <dbReference type="EMBL" id="RRT40365.1"/>
    </source>
</evidence>
<accession>A0A426XLQ1</accession>
<evidence type="ECO:0000313" key="3">
    <source>
        <dbReference type="Proteomes" id="UP000287651"/>
    </source>
</evidence>
<proteinExistence type="predicted"/>
<evidence type="ECO:0000256" key="1">
    <source>
        <dbReference type="SAM" id="MobiDB-lite"/>
    </source>
</evidence>
<name>A0A426XLQ1_ENSVE</name>
<dbReference type="EMBL" id="AMZH03019436">
    <property type="protein sequence ID" value="RRT40365.1"/>
    <property type="molecule type" value="Genomic_DNA"/>
</dbReference>
<dbReference type="AlphaFoldDB" id="A0A426XLQ1"/>
<sequence length="85" mass="8972">MAGACRAAPVDVGSTRKVDTPFGDGASLQGSRLRAQHPQELPSEGSSACHKVGCTKMSVRSQSPLGVCRRLPTHVSRELRDSLGK</sequence>
<reference evidence="2 3" key="1">
    <citation type="journal article" date="2014" name="Agronomy (Basel)">
        <title>A Draft Genome Sequence for Ensete ventricosum, the Drought-Tolerant Tree Against Hunger.</title>
        <authorList>
            <person name="Harrison J."/>
            <person name="Moore K.A."/>
            <person name="Paszkiewicz K."/>
            <person name="Jones T."/>
            <person name="Grant M."/>
            <person name="Ambacheew D."/>
            <person name="Muzemil S."/>
            <person name="Studholme D.J."/>
        </authorList>
    </citation>
    <scope>NUCLEOTIDE SEQUENCE [LARGE SCALE GENOMIC DNA]</scope>
</reference>
<dbReference type="Proteomes" id="UP000287651">
    <property type="component" value="Unassembled WGS sequence"/>
</dbReference>